<evidence type="ECO:0000256" key="2">
    <source>
        <dbReference type="ARBA" id="ARBA00022679"/>
    </source>
</evidence>
<evidence type="ECO:0000313" key="6">
    <source>
        <dbReference type="Proteomes" id="UP000217154"/>
    </source>
</evidence>
<gene>
    <name evidence="5" type="ORF">CKY39_18540</name>
</gene>
<dbReference type="KEGG" id="vbo:CKY39_18540"/>
<reference evidence="5 6" key="1">
    <citation type="submission" date="2017-09" db="EMBL/GenBank/DDBJ databases">
        <title>The diverse metabolic capabilities of V. boronicumulans make it an excellent choice for continued studies on novel biodegradation.</title>
        <authorList>
            <person name="Sun S."/>
        </authorList>
    </citation>
    <scope>NUCLEOTIDE SEQUENCE [LARGE SCALE GENOMIC DNA]</scope>
    <source>
        <strain evidence="5 6">J1</strain>
    </source>
</reference>
<protein>
    <submittedName>
        <fullName evidence="5">Transcriptional regulator</fullName>
    </submittedName>
</protein>
<name>A0A250DL54_9BURK</name>
<dbReference type="Gene3D" id="1.10.10.10">
    <property type="entry name" value="Winged helix-like DNA-binding domain superfamily/Winged helix DNA-binding domain"/>
    <property type="match status" value="1"/>
</dbReference>
<dbReference type="GO" id="GO:0005829">
    <property type="term" value="C:cytosol"/>
    <property type="evidence" value="ECO:0007669"/>
    <property type="project" value="TreeGrafter"/>
</dbReference>
<feature type="domain" description="HipA-like C-terminal" evidence="4">
    <location>
        <begin position="210"/>
        <end position="377"/>
    </location>
</feature>
<dbReference type="Proteomes" id="UP000217154">
    <property type="component" value="Chromosome"/>
</dbReference>
<proteinExistence type="inferred from homology"/>
<dbReference type="Gene3D" id="1.10.1070.20">
    <property type="match status" value="1"/>
</dbReference>
<dbReference type="InterPro" id="IPR052028">
    <property type="entry name" value="HipA_Ser/Thr_kinase"/>
</dbReference>
<dbReference type="EMBL" id="CP023284">
    <property type="protein sequence ID" value="ATA54984.1"/>
    <property type="molecule type" value="Genomic_DNA"/>
</dbReference>
<accession>A0A250DL54</accession>
<dbReference type="InterPro" id="IPR012893">
    <property type="entry name" value="HipA-like_C"/>
</dbReference>
<dbReference type="PANTHER" id="PTHR37419">
    <property type="entry name" value="SERINE/THREONINE-PROTEIN KINASE TOXIN HIPA"/>
    <property type="match status" value="1"/>
</dbReference>
<evidence type="ECO:0000313" key="5">
    <source>
        <dbReference type="EMBL" id="ATA54984.1"/>
    </source>
</evidence>
<organism evidence="5 6">
    <name type="scientific">Variovorax boronicumulans</name>
    <dbReference type="NCBI Taxonomy" id="436515"/>
    <lineage>
        <taxon>Bacteria</taxon>
        <taxon>Pseudomonadati</taxon>
        <taxon>Pseudomonadota</taxon>
        <taxon>Betaproteobacteria</taxon>
        <taxon>Burkholderiales</taxon>
        <taxon>Comamonadaceae</taxon>
        <taxon>Variovorax</taxon>
    </lineage>
</organism>
<dbReference type="InterPro" id="IPR036388">
    <property type="entry name" value="WH-like_DNA-bd_sf"/>
</dbReference>
<dbReference type="NCBIfam" id="NF007297">
    <property type="entry name" value="PRK09775.1"/>
    <property type="match status" value="1"/>
</dbReference>
<keyword evidence="3" id="KW-0418">Kinase</keyword>
<dbReference type="Pfam" id="PF07804">
    <property type="entry name" value="HipA_C"/>
    <property type="match status" value="1"/>
</dbReference>
<sequence length="442" mass="47472">MPSSTPPSLSATALAFIRSQGAATSAELQARLGISQATASRALAPLVRSAQILKVGAARSQMYVAPRHVERVGAEVPVVKVDAAGQASPFGRIVPLQGGRCWMDEQQGRSALHDGLPWFLADMRPQGFIGRAFAQGHPELGLPPNPEHWNDDDVLQALALCGEDLPGNLVVGAESFQRFHALGARAARAVSVSDYPAMAERAMQGTLPGSSAGGEQPKFCTVRDGRQVIVKFSLAGTSALDRRSRDLLVSEHLALSTLAQAGVAAATTRIFIEGGRVFLEVERFDRSARGRVGMVSLMAYDAQHVGKIDNWAATANRMASRGLLRADDAQRLRFLEAFGRLIGNTDRHYGNISLLLEGNAWRLAPAYDVLPTLYAPTSGELPARDLAATGLLPTVDTLQEWPHARHLAGVYWDTVAADDRLSGPFRTLARQNRRLIADLPGA</sequence>
<comment type="similarity">
    <text evidence="1">Belongs to the HipA Ser/Thr kinase family.</text>
</comment>
<dbReference type="AlphaFoldDB" id="A0A250DL54"/>
<keyword evidence="2" id="KW-0808">Transferase</keyword>
<dbReference type="GO" id="GO:0004674">
    <property type="term" value="F:protein serine/threonine kinase activity"/>
    <property type="evidence" value="ECO:0007669"/>
    <property type="project" value="TreeGrafter"/>
</dbReference>
<evidence type="ECO:0000256" key="3">
    <source>
        <dbReference type="ARBA" id="ARBA00022777"/>
    </source>
</evidence>
<dbReference type="PANTHER" id="PTHR37419:SF8">
    <property type="entry name" value="TOXIN YJJJ"/>
    <property type="match status" value="1"/>
</dbReference>
<evidence type="ECO:0000259" key="4">
    <source>
        <dbReference type="Pfam" id="PF07804"/>
    </source>
</evidence>
<dbReference type="RefSeq" id="WP_095745452.1">
    <property type="nucleotide sequence ID" value="NZ_CP023284.1"/>
</dbReference>
<evidence type="ECO:0000256" key="1">
    <source>
        <dbReference type="ARBA" id="ARBA00010164"/>
    </source>
</evidence>